<dbReference type="VEuPathDB" id="TriTrypDB:LPAL13_010007900"/>
<dbReference type="GeneID" id="22571765"/>
<evidence type="ECO:0000256" key="2">
    <source>
        <dbReference type="SAM" id="MobiDB-lite"/>
    </source>
</evidence>
<dbReference type="KEGG" id="lpan:LPMP_010360"/>
<accession>A0A088RGS9</accession>
<gene>
    <name evidence="4" type="ORF">LPMP_010360</name>
</gene>
<dbReference type="RefSeq" id="XP_010696679.1">
    <property type="nucleotide sequence ID" value="XM_010698377.1"/>
</dbReference>
<name>A0A088RGS9_LEIPA</name>
<evidence type="ECO:0000256" key="1">
    <source>
        <dbReference type="SAM" id="Coils"/>
    </source>
</evidence>
<dbReference type="VEuPathDB" id="TriTrypDB:LPMP_010360"/>
<dbReference type="OrthoDB" id="273676at2759"/>
<feature type="transmembrane region" description="Helical" evidence="3">
    <location>
        <begin position="188"/>
        <end position="208"/>
    </location>
</feature>
<keyword evidence="3" id="KW-0472">Membrane</keyword>
<keyword evidence="1" id="KW-0175">Coiled coil</keyword>
<sequence>MNNSAVELQRARRRYKVLLREREALASRGTSDPVVEDEIHKLEANHSGLRPPSSSPLPDHSVATSVPVATSASSEELAKPSSSVARSVSPSTKLHLKTLTLQPRVSKDKLCVGTLVAEQQTHVTPSRVDEQPLAILNGRLVLFFLRLFNESHQKSFLGCWNCVAIAVLSVAVAVLHCTVLDPSSTVGTLITPSLLCYLVHANNLAVLYTQRRQQLSLPMFIVYVCFDAVPSLALDLVVYNLSLTLMGFYGVRPVSFVR</sequence>
<feature type="region of interest" description="Disordered" evidence="2">
    <location>
        <begin position="43"/>
        <end position="65"/>
    </location>
</feature>
<evidence type="ECO:0000313" key="5">
    <source>
        <dbReference type="Proteomes" id="UP000063063"/>
    </source>
</evidence>
<reference evidence="4 5" key="1">
    <citation type="journal article" date="2015" name="Sci. Rep.">
        <title>The genome of Leishmania panamensis: insights into genomics of the L. (Viannia) subgenus.</title>
        <authorList>
            <person name="Llanes A."/>
            <person name="Restrepo C.M."/>
            <person name="Vecchio G.D."/>
            <person name="Anguizola F.J."/>
            <person name="Lleonart R."/>
        </authorList>
    </citation>
    <scope>NUCLEOTIDE SEQUENCE [LARGE SCALE GENOMIC DNA]</scope>
    <source>
        <strain evidence="4 5">MHOM/PA/94/PSC-1</strain>
    </source>
</reference>
<feature type="coiled-coil region" evidence="1">
    <location>
        <begin position="1"/>
        <end position="28"/>
    </location>
</feature>
<dbReference type="EMBL" id="CP009370">
    <property type="protein sequence ID" value="AIN95137.1"/>
    <property type="molecule type" value="Genomic_DNA"/>
</dbReference>
<dbReference type="AlphaFoldDB" id="A0A088RGS9"/>
<organism evidence="4 5">
    <name type="scientific">Leishmania panamensis</name>
    <dbReference type="NCBI Taxonomy" id="5679"/>
    <lineage>
        <taxon>Eukaryota</taxon>
        <taxon>Discoba</taxon>
        <taxon>Euglenozoa</taxon>
        <taxon>Kinetoplastea</taxon>
        <taxon>Metakinetoplastina</taxon>
        <taxon>Trypanosomatida</taxon>
        <taxon>Trypanosomatidae</taxon>
        <taxon>Leishmaniinae</taxon>
        <taxon>Leishmania</taxon>
        <taxon>Leishmania guyanensis species complex</taxon>
    </lineage>
</organism>
<feature type="transmembrane region" description="Helical" evidence="3">
    <location>
        <begin position="156"/>
        <end position="176"/>
    </location>
</feature>
<protein>
    <submittedName>
        <fullName evidence="4">Uncharacterized protein</fullName>
    </submittedName>
</protein>
<feature type="compositionally biased region" description="Low complexity" evidence="2">
    <location>
        <begin position="47"/>
        <end position="65"/>
    </location>
</feature>
<evidence type="ECO:0000256" key="3">
    <source>
        <dbReference type="SAM" id="Phobius"/>
    </source>
</evidence>
<keyword evidence="3" id="KW-0812">Transmembrane</keyword>
<feature type="transmembrane region" description="Helical" evidence="3">
    <location>
        <begin position="220"/>
        <end position="239"/>
    </location>
</feature>
<dbReference type="Proteomes" id="UP000063063">
    <property type="component" value="Chromosome 1"/>
</dbReference>
<keyword evidence="3" id="KW-1133">Transmembrane helix</keyword>
<keyword evidence="5" id="KW-1185">Reference proteome</keyword>
<proteinExistence type="predicted"/>
<dbReference type="eggNOG" id="ENOG502S8PT">
    <property type="taxonomic scope" value="Eukaryota"/>
</dbReference>
<evidence type="ECO:0000313" key="4">
    <source>
        <dbReference type="EMBL" id="AIN95137.1"/>
    </source>
</evidence>